<gene>
    <name evidence="4" type="ORF">QYB97_00760</name>
</gene>
<keyword evidence="2" id="KW-0378">Hydrolase</keyword>
<evidence type="ECO:0000313" key="4">
    <source>
        <dbReference type="EMBL" id="MDN4522980.1"/>
    </source>
</evidence>
<comment type="caution">
    <text evidence="4">The sequence shown here is derived from an EMBL/GenBank/DDBJ whole genome shotgun (WGS) entry which is preliminary data.</text>
</comment>
<protein>
    <submittedName>
        <fullName evidence="4">Sulfatase-like hydrolase/transferase</fullName>
    </submittedName>
</protein>
<evidence type="ECO:0000256" key="1">
    <source>
        <dbReference type="ARBA" id="ARBA00008779"/>
    </source>
</evidence>
<evidence type="ECO:0000256" key="2">
    <source>
        <dbReference type="ARBA" id="ARBA00022801"/>
    </source>
</evidence>
<dbReference type="PANTHER" id="PTHR42693">
    <property type="entry name" value="ARYLSULFATASE FAMILY MEMBER"/>
    <property type="match status" value="1"/>
</dbReference>
<keyword evidence="5" id="KW-1185">Reference proteome</keyword>
<dbReference type="CDD" id="cd16033">
    <property type="entry name" value="sulfatase_like"/>
    <property type="match status" value="1"/>
</dbReference>
<organism evidence="4 5">
    <name type="scientific">Fictibacillus fluitans</name>
    <dbReference type="NCBI Taxonomy" id="3058422"/>
    <lineage>
        <taxon>Bacteria</taxon>
        <taxon>Bacillati</taxon>
        <taxon>Bacillota</taxon>
        <taxon>Bacilli</taxon>
        <taxon>Bacillales</taxon>
        <taxon>Fictibacillaceae</taxon>
        <taxon>Fictibacillus</taxon>
    </lineage>
</organism>
<dbReference type="Pfam" id="PF00884">
    <property type="entry name" value="Sulfatase"/>
    <property type="match status" value="1"/>
</dbReference>
<evidence type="ECO:0000259" key="3">
    <source>
        <dbReference type="Pfam" id="PF00884"/>
    </source>
</evidence>
<accession>A0ABT8HR38</accession>
<reference evidence="4" key="1">
    <citation type="submission" date="2023-07" db="EMBL/GenBank/DDBJ databases">
        <title>Fictibacillus sp. isolated from freshwater pond.</title>
        <authorList>
            <person name="Kirdat K."/>
            <person name="Bhat A."/>
            <person name="Mourya A."/>
            <person name="Yadav A."/>
        </authorList>
    </citation>
    <scope>NUCLEOTIDE SEQUENCE</scope>
    <source>
        <strain evidence="4">NE201</strain>
    </source>
</reference>
<dbReference type="Gene3D" id="3.40.720.10">
    <property type="entry name" value="Alkaline Phosphatase, subunit A"/>
    <property type="match status" value="1"/>
</dbReference>
<feature type="domain" description="Sulfatase N-terminal" evidence="3">
    <location>
        <begin position="5"/>
        <end position="343"/>
    </location>
</feature>
<dbReference type="InterPro" id="IPR050738">
    <property type="entry name" value="Sulfatase"/>
</dbReference>
<dbReference type="RefSeq" id="WP_301164049.1">
    <property type="nucleotide sequence ID" value="NZ_JAUHTR010000001.1"/>
</dbReference>
<name>A0ABT8HR38_9BACL</name>
<evidence type="ECO:0000313" key="5">
    <source>
        <dbReference type="Proteomes" id="UP001172721"/>
    </source>
</evidence>
<dbReference type="PANTHER" id="PTHR42693:SF53">
    <property type="entry name" value="ENDO-4-O-SULFATASE"/>
    <property type="match status" value="1"/>
</dbReference>
<dbReference type="Proteomes" id="UP001172721">
    <property type="component" value="Unassembled WGS sequence"/>
</dbReference>
<dbReference type="InterPro" id="IPR000917">
    <property type="entry name" value="Sulfatase_N"/>
</dbReference>
<comment type="similarity">
    <text evidence="1">Belongs to the sulfatase family.</text>
</comment>
<dbReference type="InterPro" id="IPR017850">
    <property type="entry name" value="Alkaline_phosphatase_core_sf"/>
</dbReference>
<dbReference type="EMBL" id="JAUHTR010000001">
    <property type="protein sequence ID" value="MDN4522980.1"/>
    <property type="molecule type" value="Genomic_DNA"/>
</dbReference>
<dbReference type="SUPFAM" id="SSF53649">
    <property type="entry name" value="Alkaline phosphatase-like"/>
    <property type="match status" value="1"/>
</dbReference>
<sequence length="462" mass="53899">MDKLPNILLITVDQQRYDCLGFVKTFPVRTPNLDQLAAEGLSFTNAYSHLPVCGPARQSFINCRRPELIGGLWNYSGGLKIPALEPEEYSWARTLKEKKYQTGYIGKWGVHPQYDATYYGFDQCVQEQEYIQYLNELHPKSTATRSFFGQKSPIPLKNTKTHWTAEKAITMIQEYSLKDDPWLIRVNFSEPHLPCEPSEPFSDWYRPEDIPMWPSFTETFTNKPYVQKQQLHNWEVQDFTWDDWAPIVARYYGIISQLDDAIGRILTSLQRQSDALNTIVIYTSDHGDLCGGHRMMDKHYVMYEEVVRVPLILSWPNIIKAGVCDQFVYNFLDLPPTILDWLNLPIPSFAQGQSLVPLIKNHHMPSWRKEVIVTYNGQQFGLYTQRMIRTIQWKYVWNLTDVDELYDLKSDANELNNLICEPSHADLLKQLRETLFKELDQQGDGIVKNQWMKNQLLKGNKN</sequence>
<proteinExistence type="inferred from homology"/>